<feature type="domain" description="Nitroreductase" evidence="4">
    <location>
        <begin position="38"/>
        <end position="205"/>
    </location>
</feature>
<dbReference type="PANTHER" id="PTHR43035:SF1">
    <property type="entry name" value="FATTY ACID REPRESSION MUTANT PROTEIN 2-RELATED"/>
    <property type="match status" value="1"/>
</dbReference>
<protein>
    <submittedName>
        <fullName evidence="5">Nitroreductase family protein</fullName>
    </submittedName>
</protein>
<gene>
    <name evidence="5" type="ORF">G8E00_07390</name>
</gene>
<keyword evidence="2" id="KW-0963">Cytoplasm</keyword>
<sequence length="229" mass="26132">MTILTKLGKALKTDISKDFKFKKSDDLDAQKNLLDYMKQRRTVKSLGKKVIYSRDYLTRLIKEAVHCCPSALNSQSVRVVILNDKAHYKFWKMVKAVQKNHVPEHIYESAVLRIEMCEEAFGTVLFFEDAQVVKALQKQKPLQAADFEVWSEQTSGMAQFAVWTAISSVGLGAALQHYNPMIDVETKALLNLPDSWDLKAQLVFGSIQKTADEKSYEDDDTLFRVFSEI</sequence>
<dbReference type="RefSeq" id="WP_166223220.1">
    <property type="nucleotide sequence ID" value="NZ_CP049801.1"/>
</dbReference>
<dbReference type="KEGG" id="asha:G8E00_07390"/>
<dbReference type="InterPro" id="IPR029479">
    <property type="entry name" value="Nitroreductase"/>
</dbReference>
<dbReference type="InterPro" id="IPR000415">
    <property type="entry name" value="Nitroreductase-like"/>
</dbReference>
<dbReference type="AlphaFoldDB" id="A0A6G8RV36"/>
<accession>A0A6G8RV36</accession>
<dbReference type="GO" id="GO:0016491">
    <property type="term" value="F:oxidoreductase activity"/>
    <property type="evidence" value="ECO:0007669"/>
    <property type="project" value="UniProtKB-KW"/>
</dbReference>
<dbReference type="Pfam" id="PF00881">
    <property type="entry name" value="Nitroreductase"/>
    <property type="match status" value="1"/>
</dbReference>
<comment type="subcellular location">
    <subcellularLocation>
        <location evidence="1">Cytoplasm</location>
    </subcellularLocation>
</comment>
<name>A0A6G8RV36_9GAMM</name>
<dbReference type="Proteomes" id="UP000502297">
    <property type="component" value="Chromosome"/>
</dbReference>
<dbReference type="InterPro" id="IPR033877">
    <property type="entry name" value="Frm2/Hbn1"/>
</dbReference>
<evidence type="ECO:0000259" key="4">
    <source>
        <dbReference type="Pfam" id="PF00881"/>
    </source>
</evidence>
<organism evidence="5 6">
    <name type="scientific">Acinetobacter shaoyimingii</name>
    <dbReference type="NCBI Taxonomy" id="2715164"/>
    <lineage>
        <taxon>Bacteria</taxon>
        <taxon>Pseudomonadati</taxon>
        <taxon>Pseudomonadota</taxon>
        <taxon>Gammaproteobacteria</taxon>
        <taxon>Moraxellales</taxon>
        <taxon>Moraxellaceae</taxon>
        <taxon>Acinetobacter</taxon>
    </lineage>
</organism>
<dbReference type="PANTHER" id="PTHR43035">
    <property type="entry name" value="FATTY ACID REPRESSION MUTANT PROTEIN 2-RELATED"/>
    <property type="match status" value="1"/>
</dbReference>
<evidence type="ECO:0000313" key="5">
    <source>
        <dbReference type="EMBL" id="QIO05784.1"/>
    </source>
</evidence>
<evidence type="ECO:0000256" key="2">
    <source>
        <dbReference type="ARBA" id="ARBA00022490"/>
    </source>
</evidence>
<evidence type="ECO:0000256" key="3">
    <source>
        <dbReference type="ARBA" id="ARBA00023002"/>
    </source>
</evidence>
<proteinExistence type="predicted"/>
<dbReference type="EMBL" id="CP049801">
    <property type="protein sequence ID" value="QIO05784.1"/>
    <property type="molecule type" value="Genomic_DNA"/>
</dbReference>
<dbReference type="SUPFAM" id="SSF55469">
    <property type="entry name" value="FMN-dependent nitroreductase-like"/>
    <property type="match status" value="1"/>
</dbReference>
<keyword evidence="6" id="KW-1185">Reference proteome</keyword>
<evidence type="ECO:0000313" key="6">
    <source>
        <dbReference type="Proteomes" id="UP000502297"/>
    </source>
</evidence>
<dbReference type="FunFam" id="3.40.109.10:FF:000001">
    <property type="entry name" value="Nitroreductase family"/>
    <property type="match status" value="1"/>
</dbReference>
<reference evidence="5 6" key="1">
    <citation type="submission" date="2020-03" db="EMBL/GenBank/DDBJ databases">
        <authorList>
            <person name="Zhu W."/>
        </authorList>
    </citation>
    <scope>NUCLEOTIDE SEQUENCE [LARGE SCALE GENOMIC DNA]</scope>
    <source>
        <strain evidence="5 6">323-1</strain>
    </source>
</reference>
<keyword evidence="3" id="KW-0560">Oxidoreductase</keyword>
<dbReference type="Gene3D" id="3.40.109.10">
    <property type="entry name" value="NADH Oxidase"/>
    <property type="match status" value="1"/>
</dbReference>
<dbReference type="GO" id="GO:0005737">
    <property type="term" value="C:cytoplasm"/>
    <property type="evidence" value="ECO:0007669"/>
    <property type="project" value="UniProtKB-SubCell"/>
</dbReference>
<evidence type="ECO:0000256" key="1">
    <source>
        <dbReference type="ARBA" id="ARBA00004496"/>
    </source>
</evidence>
<dbReference type="CDD" id="cd02140">
    <property type="entry name" value="Frm2-like"/>
    <property type="match status" value="1"/>
</dbReference>
<dbReference type="GO" id="GO:0034599">
    <property type="term" value="P:cellular response to oxidative stress"/>
    <property type="evidence" value="ECO:0007669"/>
    <property type="project" value="InterPro"/>
</dbReference>